<sequence length="74" mass="8653">MTMYKAIVTDKMNGRKVIIESEHDTKAEFIHDLRANGYAVNPIKVKTKEVFEYIMNHTNCNPWDWKEIKAVPAE</sequence>
<name>A0A3A9AH76_9FIRM</name>
<keyword evidence="2" id="KW-1185">Reference proteome</keyword>
<proteinExistence type="predicted"/>
<evidence type="ECO:0000313" key="1">
    <source>
        <dbReference type="EMBL" id="RKI90414.1"/>
    </source>
</evidence>
<evidence type="ECO:0000313" key="2">
    <source>
        <dbReference type="Proteomes" id="UP000280696"/>
    </source>
</evidence>
<dbReference type="EMBL" id="RAYQ01000014">
    <property type="protein sequence ID" value="RKI90414.1"/>
    <property type="molecule type" value="Genomic_DNA"/>
</dbReference>
<comment type="caution">
    <text evidence="1">The sequence shown here is derived from an EMBL/GenBank/DDBJ whole genome shotgun (WGS) entry which is preliminary data.</text>
</comment>
<protein>
    <submittedName>
        <fullName evidence="1">Uncharacterized protein</fullName>
    </submittedName>
</protein>
<accession>A0A3A9AH76</accession>
<dbReference type="RefSeq" id="WP_120470574.1">
    <property type="nucleotide sequence ID" value="NZ_RAYQ01000014.1"/>
</dbReference>
<organism evidence="1 2">
    <name type="scientific">Parablautia intestinalis</name>
    <dbReference type="NCBI Taxonomy" id="2320100"/>
    <lineage>
        <taxon>Bacteria</taxon>
        <taxon>Bacillati</taxon>
        <taxon>Bacillota</taxon>
        <taxon>Clostridia</taxon>
        <taxon>Lachnospirales</taxon>
        <taxon>Lachnospiraceae</taxon>
        <taxon>Parablautia</taxon>
    </lineage>
</organism>
<reference evidence="1 2" key="1">
    <citation type="submission" date="2018-09" db="EMBL/GenBank/DDBJ databases">
        <title>Murine metabolic-syndrome-specific gut microbial biobank.</title>
        <authorList>
            <person name="Liu C."/>
        </authorList>
    </citation>
    <scope>NUCLEOTIDE SEQUENCE [LARGE SCALE GENOMIC DNA]</scope>
    <source>
        <strain evidence="1 2">0.1xD8-82</strain>
    </source>
</reference>
<dbReference type="OrthoDB" id="9842723at2"/>
<dbReference type="Proteomes" id="UP000280696">
    <property type="component" value="Unassembled WGS sequence"/>
</dbReference>
<gene>
    <name evidence="1" type="ORF">D7V94_13345</name>
</gene>
<dbReference type="AlphaFoldDB" id="A0A3A9AH76"/>